<keyword evidence="7" id="KW-0732">Signal</keyword>
<evidence type="ECO:0000313" key="10">
    <source>
        <dbReference type="Proteomes" id="UP000268908"/>
    </source>
</evidence>
<evidence type="ECO:0000256" key="2">
    <source>
        <dbReference type="ARBA" id="ARBA00022617"/>
    </source>
</evidence>
<evidence type="ECO:0000259" key="8">
    <source>
        <dbReference type="PROSITE" id="PS51007"/>
    </source>
</evidence>
<protein>
    <submittedName>
        <fullName evidence="9">Cytochrome c553</fullName>
    </submittedName>
</protein>
<dbReference type="PROSITE" id="PS51007">
    <property type="entry name" value="CYTC"/>
    <property type="match status" value="1"/>
</dbReference>
<dbReference type="InterPro" id="IPR050597">
    <property type="entry name" value="Cytochrome_c_Oxidase_Subunit"/>
</dbReference>
<evidence type="ECO:0000256" key="7">
    <source>
        <dbReference type="SAM" id="SignalP"/>
    </source>
</evidence>
<comment type="caution">
    <text evidence="9">The sequence shown here is derived from an EMBL/GenBank/DDBJ whole genome shotgun (WGS) entry which is preliminary data.</text>
</comment>
<evidence type="ECO:0000256" key="3">
    <source>
        <dbReference type="ARBA" id="ARBA00022723"/>
    </source>
</evidence>
<dbReference type="Proteomes" id="UP000268908">
    <property type="component" value="Unassembled WGS sequence"/>
</dbReference>
<gene>
    <name evidence="9" type="ORF">DFR35_0030</name>
</gene>
<evidence type="ECO:0000256" key="6">
    <source>
        <dbReference type="PROSITE-ProRule" id="PRU00433"/>
    </source>
</evidence>
<keyword evidence="4" id="KW-0249">Electron transport</keyword>
<dbReference type="OrthoDB" id="8526831at2"/>
<dbReference type="Gene3D" id="1.10.760.10">
    <property type="entry name" value="Cytochrome c-like domain"/>
    <property type="match status" value="1"/>
</dbReference>
<dbReference type="GO" id="GO:0020037">
    <property type="term" value="F:heme binding"/>
    <property type="evidence" value="ECO:0007669"/>
    <property type="project" value="InterPro"/>
</dbReference>
<keyword evidence="5 6" id="KW-0408">Iron</keyword>
<feature type="chain" id="PRO_5019769091" evidence="7">
    <location>
        <begin position="22"/>
        <end position="99"/>
    </location>
</feature>
<evidence type="ECO:0000256" key="1">
    <source>
        <dbReference type="ARBA" id="ARBA00022448"/>
    </source>
</evidence>
<dbReference type="InterPro" id="IPR036909">
    <property type="entry name" value="Cyt_c-like_dom_sf"/>
</dbReference>
<dbReference type="Pfam" id="PF00034">
    <property type="entry name" value="Cytochrom_C"/>
    <property type="match status" value="1"/>
</dbReference>
<dbReference type="PANTHER" id="PTHR33751:SF9">
    <property type="entry name" value="CYTOCHROME C4"/>
    <property type="match status" value="1"/>
</dbReference>
<accession>A0A497XI43</accession>
<reference evidence="9 10" key="1">
    <citation type="submission" date="2018-10" db="EMBL/GenBank/DDBJ databases">
        <title>Genomic Encyclopedia of Type Strains, Phase IV (KMG-IV): sequencing the most valuable type-strain genomes for metagenomic binning, comparative biology and taxonomic classification.</title>
        <authorList>
            <person name="Goeker M."/>
        </authorList>
    </citation>
    <scope>NUCLEOTIDE SEQUENCE [LARGE SCALE GENOMIC DNA]</scope>
    <source>
        <strain evidence="9 10">DSM 26916</strain>
    </source>
</reference>
<feature type="domain" description="Cytochrome c" evidence="8">
    <location>
        <begin position="22"/>
        <end position="99"/>
    </location>
</feature>
<sequence>MKRTSVVVALALLGLAGGAFANEANYGRNMAAACGSCHGTNGKSVGGMEALAGYPKDKLVKAVQDFRSGAKPATVMHQLAKGYTDAQIEAIATYYAAQK</sequence>
<evidence type="ECO:0000256" key="5">
    <source>
        <dbReference type="ARBA" id="ARBA00023004"/>
    </source>
</evidence>
<evidence type="ECO:0000313" key="9">
    <source>
        <dbReference type="EMBL" id="RLJ67484.1"/>
    </source>
</evidence>
<dbReference type="SUPFAM" id="SSF46626">
    <property type="entry name" value="Cytochrome c"/>
    <property type="match status" value="1"/>
</dbReference>
<keyword evidence="3 6" id="KW-0479">Metal-binding</keyword>
<dbReference type="RefSeq" id="WP_121239475.1">
    <property type="nucleotide sequence ID" value="NZ_BHVV01000001.1"/>
</dbReference>
<name>A0A497XI43_9PROT</name>
<dbReference type="GO" id="GO:0009055">
    <property type="term" value="F:electron transfer activity"/>
    <property type="evidence" value="ECO:0007669"/>
    <property type="project" value="InterPro"/>
</dbReference>
<feature type="signal peptide" evidence="7">
    <location>
        <begin position="1"/>
        <end position="21"/>
    </location>
</feature>
<keyword evidence="2 6" id="KW-0349">Heme</keyword>
<keyword evidence="1" id="KW-0813">Transport</keyword>
<organism evidence="9 10">
    <name type="scientific">Sulfurisoma sediminicola</name>
    <dbReference type="NCBI Taxonomy" id="1381557"/>
    <lineage>
        <taxon>Bacteria</taxon>
        <taxon>Pseudomonadati</taxon>
        <taxon>Pseudomonadota</taxon>
        <taxon>Betaproteobacteria</taxon>
        <taxon>Nitrosomonadales</taxon>
        <taxon>Sterolibacteriaceae</taxon>
        <taxon>Sulfurisoma</taxon>
    </lineage>
</organism>
<dbReference type="EMBL" id="RCCI01000004">
    <property type="protein sequence ID" value="RLJ67484.1"/>
    <property type="molecule type" value="Genomic_DNA"/>
</dbReference>
<dbReference type="InterPro" id="IPR009056">
    <property type="entry name" value="Cyt_c-like_dom"/>
</dbReference>
<dbReference type="AlphaFoldDB" id="A0A497XI43"/>
<dbReference type="PANTHER" id="PTHR33751">
    <property type="entry name" value="CBB3-TYPE CYTOCHROME C OXIDASE SUBUNIT FIXP"/>
    <property type="match status" value="1"/>
</dbReference>
<evidence type="ECO:0000256" key="4">
    <source>
        <dbReference type="ARBA" id="ARBA00022982"/>
    </source>
</evidence>
<keyword evidence="10" id="KW-1185">Reference proteome</keyword>
<dbReference type="GO" id="GO:0046872">
    <property type="term" value="F:metal ion binding"/>
    <property type="evidence" value="ECO:0007669"/>
    <property type="project" value="UniProtKB-KW"/>
</dbReference>
<proteinExistence type="predicted"/>